<dbReference type="OrthoDB" id="9787373at2"/>
<protein>
    <submittedName>
        <fullName evidence="4">Heparinase</fullName>
    </submittedName>
</protein>
<dbReference type="Pfam" id="PF07940">
    <property type="entry name" value="Hepar_II_III_C"/>
    <property type="match status" value="1"/>
</dbReference>
<feature type="domain" description="Heparinase II/III-like C-terminal" evidence="3">
    <location>
        <begin position="339"/>
        <end position="584"/>
    </location>
</feature>
<dbReference type="GO" id="GO:0016829">
    <property type="term" value="F:lyase activity"/>
    <property type="evidence" value="ECO:0007669"/>
    <property type="project" value="InterPro"/>
</dbReference>
<dbReference type="GO" id="GO:0030313">
    <property type="term" value="C:cell envelope"/>
    <property type="evidence" value="ECO:0007669"/>
    <property type="project" value="UniProtKB-SubCell"/>
</dbReference>
<organism evidence="4 5">
    <name type="scientific">Sphingomonas glacialis</name>
    <dbReference type="NCBI Taxonomy" id="658225"/>
    <lineage>
        <taxon>Bacteria</taxon>
        <taxon>Pseudomonadati</taxon>
        <taxon>Pseudomonadota</taxon>
        <taxon>Alphaproteobacteria</taxon>
        <taxon>Sphingomonadales</taxon>
        <taxon>Sphingomonadaceae</taxon>
        <taxon>Sphingomonas</taxon>
    </lineage>
</organism>
<reference evidence="4 5" key="1">
    <citation type="journal article" date="2019" name="Environ. Microbiol.">
        <title>Species interactions and distinct microbial communities in high Arctic permafrost affected cryosols are associated with the CH4 and CO2 gas fluxes.</title>
        <authorList>
            <person name="Altshuler I."/>
            <person name="Hamel J."/>
            <person name="Turney S."/>
            <person name="Magnuson E."/>
            <person name="Levesque R."/>
            <person name="Greer C."/>
            <person name="Whyte L.G."/>
        </authorList>
    </citation>
    <scope>NUCLEOTIDE SEQUENCE [LARGE SCALE GENOMIC DNA]</scope>
    <source>
        <strain evidence="4 5">E6.1</strain>
    </source>
</reference>
<evidence type="ECO:0000259" key="3">
    <source>
        <dbReference type="Pfam" id="PF07940"/>
    </source>
</evidence>
<dbReference type="AlphaFoldDB" id="A0A502FTJ6"/>
<evidence type="ECO:0000256" key="2">
    <source>
        <dbReference type="SAM" id="MobiDB-lite"/>
    </source>
</evidence>
<keyword evidence="5" id="KW-1185">Reference proteome</keyword>
<dbReference type="Gene3D" id="2.70.98.70">
    <property type="match status" value="1"/>
</dbReference>
<sequence length="589" mass="62668">MVRSRDLPQPDPSAPLGDDALRDSIDEGKRLVRLGGDKGLSLAERLSERFHRLTWSTPIHGMRLKGRHPLKLTAVPDDPFLGDVKRGKALLEGTLTFRGESREIAALDLAKPDFSRGFSEYLHSFAWLRDLSTVATRAQATPIAEALMRKWLAAHAEKVSEPAWRADLWGRRILFWTAHAPLILSSADLVYRSSVLNTLARGARHIDRGAEKVAPGAPRIAALCGVVAAGLLIAGGDPRRGAVEAALAKGLAVSIFEDGGNVARSPSAQVDMVMLLTALREVYDARQIEAPACIASALASLMPALLGICHGDRDVSSWQGGGPIGAEALDQIIAASGVRTRPLRQARDWGYQRLAAGTVVAIVDAAPPPIARLVEGGCASTLAFELSEGPNRIVVNCGGARTGIVQLPPALSEGLRTTAAHSTLIVGDSNSTAIHADGTLGRGVGEVELARQESDAGSRIEASHDGYARRFGFLHRRQMTLTRDGAELRGEDMLLPASKRRKLTATGFAIRFHLGLGIQVSPTADGLAALLRLPGGGLWQFRCRGGTLAVEESVWIDAEGRPRATMQLVVTGESPAGGANVSWAFKRAG</sequence>
<dbReference type="Gene3D" id="1.50.10.100">
    <property type="entry name" value="Chondroitin AC/alginate lyase"/>
    <property type="match status" value="1"/>
</dbReference>
<gene>
    <name evidence="4" type="ORF">EAH76_12945</name>
</gene>
<evidence type="ECO:0000313" key="4">
    <source>
        <dbReference type="EMBL" id="TPG52774.1"/>
    </source>
</evidence>
<name>A0A502FTJ6_9SPHN</name>
<feature type="region of interest" description="Disordered" evidence="2">
    <location>
        <begin position="1"/>
        <end position="20"/>
    </location>
</feature>
<evidence type="ECO:0000256" key="1">
    <source>
        <dbReference type="ARBA" id="ARBA00004196"/>
    </source>
</evidence>
<dbReference type="InterPro" id="IPR012480">
    <property type="entry name" value="Hepar_II_III_C"/>
</dbReference>
<dbReference type="Proteomes" id="UP000319931">
    <property type="component" value="Unassembled WGS sequence"/>
</dbReference>
<dbReference type="EMBL" id="RCZC01000003">
    <property type="protein sequence ID" value="TPG52774.1"/>
    <property type="molecule type" value="Genomic_DNA"/>
</dbReference>
<comment type="caution">
    <text evidence="4">The sequence shown here is derived from an EMBL/GenBank/DDBJ whole genome shotgun (WGS) entry which is preliminary data.</text>
</comment>
<comment type="subcellular location">
    <subcellularLocation>
        <location evidence="1">Cell envelope</location>
    </subcellularLocation>
</comment>
<accession>A0A502FTJ6</accession>
<dbReference type="InterPro" id="IPR008929">
    <property type="entry name" value="Chondroitin_lyas"/>
</dbReference>
<proteinExistence type="predicted"/>
<evidence type="ECO:0000313" key="5">
    <source>
        <dbReference type="Proteomes" id="UP000319931"/>
    </source>
</evidence>